<evidence type="ECO:0000256" key="4">
    <source>
        <dbReference type="ARBA" id="ARBA00022723"/>
    </source>
</evidence>
<evidence type="ECO:0000256" key="5">
    <source>
        <dbReference type="ARBA" id="ARBA00022741"/>
    </source>
</evidence>
<dbReference type="GO" id="GO:0005525">
    <property type="term" value="F:GTP binding"/>
    <property type="evidence" value="ECO:0007669"/>
    <property type="project" value="UniProtKB-UniRule"/>
</dbReference>
<dbReference type="SUPFAM" id="SSF52540">
    <property type="entry name" value="P-loop containing nucleoside triphosphate hydrolases"/>
    <property type="match status" value="1"/>
</dbReference>
<evidence type="ECO:0000256" key="10">
    <source>
        <dbReference type="HAMAP-Rule" id="MF_00321"/>
    </source>
</evidence>
<organism evidence="12 13">
    <name type="scientific">Hathewaya proteolytica DSM 3090</name>
    <dbReference type="NCBI Taxonomy" id="1121331"/>
    <lineage>
        <taxon>Bacteria</taxon>
        <taxon>Bacillati</taxon>
        <taxon>Bacillota</taxon>
        <taxon>Clostridia</taxon>
        <taxon>Eubacteriales</taxon>
        <taxon>Clostridiaceae</taxon>
        <taxon>Hathewaya</taxon>
    </lineage>
</organism>
<keyword evidence="13" id="KW-1185">Reference proteome</keyword>
<evidence type="ECO:0000256" key="3">
    <source>
        <dbReference type="ARBA" id="ARBA00022618"/>
    </source>
</evidence>
<dbReference type="STRING" id="1121331.SAMN02745248_01919"/>
<evidence type="ECO:0000256" key="7">
    <source>
        <dbReference type="ARBA" id="ARBA00023134"/>
    </source>
</evidence>
<evidence type="ECO:0000256" key="9">
    <source>
        <dbReference type="ARBA" id="ARBA00023306"/>
    </source>
</evidence>
<dbReference type="InterPro" id="IPR030393">
    <property type="entry name" value="G_ENGB_dom"/>
</dbReference>
<comment type="function">
    <text evidence="10">Necessary for normal cell division and for the maintenance of normal septation.</text>
</comment>
<dbReference type="PANTHER" id="PTHR11649:SF13">
    <property type="entry name" value="ENGB-TYPE G DOMAIN-CONTAINING PROTEIN"/>
    <property type="match status" value="1"/>
</dbReference>
<evidence type="ECO:0000256" key="2">
    <source>
        <dbReference type="ARBA" id="ARBA00009638"/>
    </source>
</evidence>
<evidence type="ECO:0000256" key="8">
    <source>
        <dbReference type="ARBA" id="ARBA00023210"/>
    </source>
</evidence>
<keyword evidence="4" id="KW-0479">Metal-binding</keyword>
<comment type="similarity">
    <text evidence="2 10">Belongs to the TRAFAC class TrmE-Era-EngA-EngB-Septin-like GTPase superfamily. EngB GTPase family.</text>
</comment>
<keyword evidence="6" id="KW-0460">Magnesium</keyword>
<name>A0A1M6Q6W7_9CLOT</name>
<feature type="domain" description="EngB-type G" evidence="11">
    <location>
        <begin position="22"/>
        <end position="195"/>
    </location>
</feature>
<proteinExistence type="inferred from homology"/>
<keyword evidence="7 10" id="KW-0342">GTP-binding</keyword>
<evidence type="ECO:0000256" key="1">
    <source>
        <dbReference type="ARBA" id="ARBA00001946"/>
    </source>
</evidence>
<sequence length="195" mass="22458">MIIKNAEFIISAVAKTQYPNDGMDEVAFVGRSNVGKSSLINTLVNRRNLVKVSGVPGKTRLINFFLINNSFYFVDLPGYGYAKVSKSEKEKWGHVMETYLTKRQNLKKIVLLVDSRHKPTEDDKTMYEFIKYYKYQVVVVATKIDKLSKNEIFKNLKVIRETLNLTEEEKIIKFSSLKKVGVEELLSDIEESISF</sequence>
<evidence type="ECO:0000313" key="13">
    <source>
        <dbReference type="Proteomes" id="UP000183952"/>
    </source>
</evidence>
<dbReference type="PANTHER" id="PTHR11649">
    <property type="entry name" value="MSS1/TRME-RELATED GTP-BINDING PROTEIN"/>
    <property type="match status" value="1"/>
</dbReference>
<dbReference type="InterPro" id="IPR027417">
    <property type="entry name" value="P-loop_NTPase"/>
</dbReference>
<dbReference type="GO" id="GO:0005829">
    <property type="term" value="C:cytosol"/>
    <property type="evidence" value="ECO:0007669"/>
    <property type="project" value="TreeGrafter"/>
</dbReference>
<dbReference type="HAMAP" id="MF_00321">
    <property type="entry name" value="GTPase_EngB"/>
    <property type="match status" value="1"/>
</dbReference>
<comment type="cofactor">
    <cofactor evidence="1">
        <name>Mg(2+)</name>
        <dbReference type="ChEBI" id="CHEBI:18420"/>
    </cofactor>
</comment>
<keyword evidence="5 10" id="KW-0547">Nucleotide-binding</keyword>
<reference evidence="12 13" key="1">
    <citation type="submission" date="2016-11" db="EMBL/GenBank/DDBJ databases">
        <authorList>
            <person name="Jaros S."/>
            <person name="Januszkiewicz K."/>
            <person name="Wedrychowicz H."/>
        </authorList>
    </citation>
    <scope>NUCLEOTIDE SEQUENCE [LARGE SCALE GENOMIC DNA]</scope>
    <source>
        <strain evidence="12 13">DSM 3090</strain>
    </source>
</reference>
<dbReference type="EMBL" id="FRAD01000015">
    <property type="protein sequence ID" value="SHK15898.1"/>
    <property type="molecule type" value="Genomic_DNA"/>
</dbReference>
<accession>A0A1M6Q6W7</accession>
<evidence type="ECO:0000256" key="6">
    <source>
        <dbReference type="ARBA" id="ARBA00022842"/>
    </source>
</evidence>
<gene>
    <name evidence="10" type="primary">engB</name>
    <name evidence="12" type="ORF">SAMN02745248_01919</name>
</gene>
<protein>
    <recommendedName>
        <fullName evidence="10">Probable GTP-binding protein EngB</fullName>
    </recommendedName>
</protein>
<keyword evidence="9 10" id="KW-0131">Cell cycle</keyword>
<dbReference type="Gene3D" id="3.40.50.300">
    <property type="entry name" value="P-loop containing nucleotide triphosphate hydrolases"/>
    <property type="match status" value="1"/>
</dbReference>
<dbReference type="GO" id="GO:0000917">
    <property type="term" value="P:division septum assembly"/>
    <property type="evidence" value="ECO:0007669"/>
    <property type="project" value="UniProtKB-KW"/>
</dbReference>
<dbReference type="RefSeq" id="WP_072903874.1">
    <property type="nucleotide sequence ID" value="NZ_FRAD01000015.1"/>
</dbReference>
<evidence type="ECO:0000259" key="11">
    <source>
        <dbReference type="PROSITE" id="PS51706"/>
    </source>
</evidence>
<keyword evidence="3 10" id="KW-0132">Cell division</keyword>
<dbReference type="OrthoDB" id="9804921at2"/>
<dbReference type="Pfam" id="PF01926">
    <property type="entry name" value="MMR_HSR1"/>
    <property type="match status" value="1"/>
</dbReference>
<dbReference type="GO" id="GO:0046872">
    <property type="term" value="F:metal ion binding"/>
    <property type="evidence" value="ECO:0007669"/>
    <property type="project" value="UniProtKB-KW"/>
</dbReference>
<dbReference type="NCBIfam" id="TIGR03598">
    <property type="entry name" value="GTPase_YsxC"/>
    <property type="match status" value="1"/>
</dbReference>
<dbReference type="Proteomes" id="UP000183952">
    <property type="component" value="Unassembled WGS sequence"/>
</dbReference>
<dbReference type="InterPro" id="IPR006073">
    <property type="entry name" value="GTP-bd"/>
</dbReference>
<evidence type="ECO:0000313" key="12">
    <source>
        <dbReference type="EMBL" id="SHK15898.1"/>
    </source>
</evidence>
<keyword evidence="8 10" id="KW-0717">Septation</keyword>
<dbReference type="CDD" id="cd01876">
    <property type="entry name" value="YihA_EngB"/>
    <property type="match status" value="1"/>
</dbReference>
<dbReference type="InterPro" id="IPR019987">
    <property type="entry name" value="GTP-bd_ribosome_bio_YsxC"/>
</dbReference>
<dbReference type="AlphaFoldDB" id="A0A1M6Q6W7"/>
<dbReference type="FunFam" id="3.40.50.300:FF:000098">
    <property type="entry name" value="Probable GTP-binding protein EngB"/>
    <property type="match status" value="1"/>
</dbReference>
<dbReference type="PROSITE" id="PS51706">
    <property type="entry name" value="G_ENGB"/>
    <property type="match status" value="1"/>
</dbReference>